<sequence length="194" mass="22124">MFSSVIEKRNLTYSLLTLIVLVVGYGFVRIAFSATDSFPFTQEIVLIILGTIATIFITSLLLNRQTAVEIEKEQSIRLFELKSNTFHNLFDLLEDMMMADRVNDSDIVRLRFITHKLTVIASGPVLEEYNDFLKRIKTLCDDHSFLGDAYEFHQALASLSVRLREDMLGSDSVQDLGYGKLDINKMVMKNSEII</sequence>
<dbReference type="RefSeq" id="WP_284722228.1">
    <property type="nucleotide sequence ID" value="NZ_BSND01000003.1"/>
</dbReference>
<comment type="caution">
    <text evidence="2">The sequence shown here is derived from an EMBL/GenBank/DDBJ whole genome shotgun (WGS) entry which is preliminary data.</text>
</comment>
<evidence type="ECO:0000313" key="3">
    <source>
        <dbReference type="Proteomes" id="UP001161423"/>
    </source>
</evidence>
<keyword evidence="3" id="KW-1185">Reference proteome</keyword>
<evidence type="ECO:0000313" key="2">
    <source>
        <dbReference type="EMBL" id="GLP98499.1"/>
    </source>
</evidence>
<dbReference type="Proteomes" id="UP001161423">
    <property type="component" value="Unassembled WGS sequence"/>
</dbReference>
<keyword evidence="1" id="KW-0472">Membrane</keyword>
<feature type="transmembrane region" description="Helical" evidence="1">
    <location>
        <begin position="12"/>
        <end position="32"/>
    </location>
</feature>
<reference evidence="2" key="1">
    <citation type="journal article" date="2014" name="Int. J. Syst. Evol. Microbiol.">
        <title>Complete genome of a new Firmicutes species belonging to the dominant human colonic microbiota ('Ruminococcus bicirculans') reveals two chromosomes and a selective capacity to utilize plant glucans.</title>
        <authorList>
            <consortium name="NISC Comparative Sequencing Program"/>
            <person name="Wegmann U."/>
            <person name="Louis P."/>
            <person name="Goesmann A."/>
            <person name="Henrissat B."/>
            <person name="Duncan S.H."/>
            <person name="Flint H.J."/>
        </authorList>
    </citation>
    <scope>NUCLEOTIDE SEQUENCE</scope>
    <source>
        <strain evidence="2">NBRC 102424</strain>
    </source>
</reference>
<accession>A0ABQ5TRA4</accession>
<organism evidence="2 3">
    <name type="scientific">Methylophaga thalassica</name>
    <dbReference type="NCBI Taxonomy" id="40223"/>
    <lineage>
        <taxon>Bacteria</taxon>
        <taxon>Pseudomonadati</taxon>
        <taxon>Pseudomonadota</taxon>
        <taxon>Gammaproteobacteria</taxon>
        <taxon>Thiotrichales</taxon>
        <taxon>Piscirickettsiaceae</taxon>
        <taxon>Methylophaga</taxon>
    </lineage>
</organism>
<name>A0ABQ5TRA4_9GAMM</name>
<protein>
    <submittedName>
        <fullName evidence="2">Uncharacterized protein</fullName>
    </submittedName>
</protein>
<reference evidence="2" key="2">
    <citation type="submission" date="2023-01" db="EMBL/GenBank/DDBJ databases">
        <title>Draft genome sequence of Methylophaga thalassica strain NBRC 102424.</title>
        <authorList>
            <person name="Sun Q."/>
            <person name="Mori K."/>
        </authorList>
    </citation>
    <scope>NUCLEOTIDE SEQUENCE</scope>
    <source>
        <strain evidence="2">NBRC 102424</strain>
    </source>
</reference>
<evidence type="ECO:0000256" key="1">
    <source>
        <dbReference type="SAM" id="Phobius"/>
    </source>
</evidence>
<keyword evidence="1" id="KW-0812">Transmembrane</keyword>
<gene>
    <name evidence="2" type="ORF">GCM10007891_03530</name>
</gene>
<dbReference type="EMBL" id="BSND01000003">
    <property type="protein sequence ID" value="GLP98499.1"/>
    <property type="molecule type" value="Genomic_DNA"/>
</dbReference>
<keyword evidence="1" id="KW-1133">Transmembrane helix</keyword>
<proteinExistence type="predicted"/>
<feature type="transmembrane region" description="Helical" evidence="1">
    <location>
        <begin position="44"/>
        <end position="62"/>
    </location>
</feature>